<accession>E2Q3R7</accession>
<dbReference type="Proteomes" id="UP000002357">
    <property type="component" value="Chromosome"/>
</dbReference>
<keyword evidence="3" id="KW-1185">Reference proteome</keyword>
<proteinExistence type="predicted"/>
<name>E2Q3R7_STRCL</name>
<evidence type="ECO:0000256" key="1">
    <source>
        <dbReference type="SAM" id="MobiDB-lite"/>
    </source>
</evidence>
<evidence type="ECO:0000313" key="2">
    <source>
        <dbReference type="EMBL" id="EFG06887.1"/>
    </source>
</evidence>
<dbReference type="AlphaFoldDB" id="E2Q3R7"/>
<dbReference type="EMBL" id="CM000913">
    <property type="protein sequence ID" value="EFG06887.1"/>
    <property type="molecule type" value="Genomic_DNA"/>
</dbReference>
<sequence>MPVAPPPYRARRGPGSARSESRRTSAGPARHAGPMILTPPRRAARPIAPQTLAALRTADDAGRPARPYTVTEDGAPLRCCLRAARAGESIALVSYAPLRRWAAERGVRPGAYDEQGPVFIHGRECGGPAAPESGGAGGGYPFVRPGVLRTLRRYGADGRITGGRLLEFPEDPAPAVDRALDEAFADPGVALVHLRAVEYGCFLFEVRRP</sequence>
<dbReference type="eggNOG" id="ENOG5030AP1">
    <property type="taxonomic scope" value="Bacteria"/>
</dbReference>
<gene>
    <name evidence="2" type="ORF">SCLAV_1813</name>
</gene>
<dbReference type="Pfam" id="PF06718">
    <property type="entry name" value="DUF1203"/>
    <property type="match status" value="1"/>
</dbReference>
<feature type="region of interest" description="Disordered" evidence="1">
    <location>
        <begin position="1"/>
        <end position="39"/>
    </location>
</feature>
<organism evidence="2 3">
    <name type="scientific">Streptomyces clavuligerus</name>
    <dbReference type="NCBI Taxonomy" id="1901"/>
    <lineage>
        <taxon>Bacteria</taxon>
        <taxon>Bacillati</taxon>
        <taxon>Actinomycetota</taxon>
        <taxon>Actinomycetes</taxon>
        <taxon>Kitasatosporales</taxon>
        <taxon>Streptomycetaceae</taxon>
        <taxon>Streptomyces</taxon>
    </lineage>
</organism>
<evidence type="ECO:0000313" key="3">
    <source>
        <dbReference type="Proteomes" id="UP000002357"/>
    </source>
</evidence>
<dbReference type="STRING" id="1901.BB341_19240"/>
<reference evidence="2 3" key="1">
    <citation type="journal article" date="2010" name="Genome Biol. Evol.">
        <title>The sequence of a 1.8-mb bacterial linear plasmid reveals a rich evolutionary reservoir of secondary metabolic pathways.</title>
        <authorList>
            <person name="Medema M.H."/>
            <person name="Trefzer A."/>
            <person name="Kovalchuk A."/>
            <person name="van den Berg M."/>
            <person name="Mueller U."/>
            <person name="Heijne W."/>
            <person name="Wu L."/>
            <person name="Alam M.T."/>
            <person name="Ronning C.M."/>
            <person name="Nierman W.C."/>
            <person name="Bovenberg R.A.L."/>
            <person name="Breitling R."/>
            <person name="Takano E."/>
        </authorList>
    </citation>
    <scope>NUCLEOTIDE SEQUENCE [LARGE SCALE GENOMIC DNA]</scope>
    <source>
        <strain evidence="3">ATCC 27064 / DSM 738 / JCM 4710 / NBRC 13307 / NCIMB 12785 / NRRL 3585 / VKM Ac-602</strain>
    </source>
</reference>
<dbReference type="InterPro" id="IPR009593">
    <property type="entry name" value="DUF1203"/>
</dbReference>
<protein>
    <submittedName>
        <fullName evidence="2">DUF1203 domain-containing protein</fullName>
    </submittedName>
</protein>